<keyword evidence="2" id="KW-1185">Reference proteome</keyword>
<evidence type="ECO:0000313" key="1">
    <source>
        <dbReference type="EMBL" id="XAM42217.1"/>
    </source>
</evidence>
<dbReference type="Proteomes" id="UP001477947">
    <property type="component" value="Chromosome"/>
</dbReference>
<name>A0ABZ3FHN6_9FIRM</name>
<dbReference type="RefSeq" id="WP_343337564.1">
    <property type="nucleotide sequence ID" value="NZ_CP154622.1"/>
</dbReference>
<dbReference type="InterPro" id="IPR032580">
    <property type="entry name" value="SatD"/>
</dbReference>
<dbReference type="EMBL" id="CP154622">
    <property type="protein sequence ID" value="XAM42217.1"/>
    <property type="molecule type" value="Genomic_DNA"/>
</dbReference>
<organism evidence="1 2">
    <name type="scientific">Terrisporobacter petrolearius</name>
    <dbReference type="NCBI Taxonomy" id="1460447"/>
    <lineage>
        <taxon>Bacteria</taxon>
        <taxon>Bacillati</taxon>
        <taxon>Bacillota</taxon>
        <taxon>Clostridia</taxon>
        <taxon>Peptostreptococcales</taxon>
        <taxon>Peptostreptococcaceae</taxon>
        <taxon>Terrisporobacter</taxon>
    </lineage>
</organism>
<accession>A0ABZ3FHN6</accession>
<protein>
    <recommendedName>
        <fullName evidence="3">SatD family (SatD)</fullName>
    </recommendedName>
</protein>
<dbReference type="Pfam" id="PF16264">
    <property type="entry name" value="SatD"/>
    <property type="match status" value="1"/>
</dbReference>
<evidence type="ECO:0008006" key="3">
    <source>
        <dbReference type="Google" id="ProtNLM"/>
    </source>
</evidence>
<gene>
    <name evidence="1" type="ORF">TPELB_25300</name>
</gene>
<proteinExistence type="predicted"/>
<evidence type="ECO:0000313" key="2">
    <source>
        <dbReference type="Proteomes" id="UP001477947"/>
    </source>
</evidence>
<sequence>MDYLCAVITADVINSKNSNKDILKFLELKNIYYNEDEVLNIFLTEQAQKITISLQSKNLISTDVSISRGDEIQVFCSDIINIIEVIRQLRYYFRPLKIRIGVGIGGINTEKSDNSWNMDGEAFFKAREALDKVKIQDKKRMTYICSPNEQFDIISNSIYMLMDSIINEWSDSKWESVNAYEVYENYEKAGNSIGKSRQSISNNCKTAHFEKIKQAEEDLKRIIDLYFKNKE</sequence>
<reference evidence="1 2" key="1">
    <citation type="submission" date="2024-04" db="EMBL/GenBank/DDBJ databases">
        <title>Isolation and characterization of novel acetogenic strains of the genera Terrisporobacter and Acetoanaerobium.</title>
        <authorList>
            <person name="Boeer T."/>
            <person name="Schueler M.A."/>
            <person name="Lueschen A."/>
            <person name="Eysell L."/>
            <person name="Droege J."/>
            <person name="Heinemann M."/>
            <person name="Engelhardt L."/>
            <person name="Basen M."/>
            <person name="Daniel R."/>
        </authorList>
    </citation>
    <scope>NUCLEOTIDE SEQUENCE [LARGE SCALE GENOMIC DNA]</scope>
    <source>
        <strain evidence="1 2">ELB</strain>
    </source>
</reference>